<dbReference type="Gene3D" id="3.80.10.10">
    <property type="entry name" value="Ribonuclease Inhibitor"/>
    <property type="match status" value="2"/>
</dbReference>
<evidence type="ECO:0000259" key="8">
    <source>
        <dbReference type="Pfam" id="PF08263"/>
    </source>
</evidence>
<evidence type="ECO:0000313" key="9">
    <source>
        <dbReference type="EMBL" id="KAK1303789.1"/>
    </source>
</evidence>
<evidence type="ECO:0000256" key="5">
    <source>
        <dbReference type="ARBA" id="ARBA00022989"/>
    </source>
</evidence>
<dbReference type="InterPro" id="IPR003591">
    <property type="entry name" value="Leu-rich_rpt_typical-subtyp"/>
</dbReference>
<dbReference type="PANTHER" id="PTHR46662">
    <property type="entry name" value="DI-GLUCOSE BINDING PROTEIN WITH LEUCINE-RICH REPEAT DOMAIN-CONTAINING PROTEIN"/>
    <property type="match status" value="1"/>
</dbReference>
<protein>
    <recommendedName>
        <fullName evidence="8">Leucine-rich repeat-containing N-terminal plant-type domain-containing protein</fullName>
    </recommendedName>
</protein>
<evidence type="ECO:0000256" key="1">
    <source>
        <dbReference type="ARBA" id="ARBA00004167"/>
    </source>
</evidence>
<accession>A0AAV9DSI5</accession>
<evidence type="ECO:0000256" key="6">
    <source>
        <dbReference type="ARBA" id="ARBA00023136"/>
    </source>
</evidence>
<evidence type="ECO:0000256" key="7">
    <source>
        <dbReference type="SAM" id="SignalP"/>
    </source>
</evidence>
<dbReference type="AlphaFoldDB" id="A0AAV9DSI5"/>
<feature type="chain" id="PRO_5043586378" description="Leucine-rich repeat-containing N-terminal plant-type domain-containing protein" evidence="7">
    <location>
        <begin position="26"/>
        <end position="570"/>
    </location>
</feature>
<dbReference type="InterPro" id="IPR013210">
    <property type="entry name" value="LRR_N_plant-typ"/>
</dbReference>
<organism evidence="9 10">
    <name type="scientific">Acorus calamus</name>
    <name type="common">Sweet flag</name>
    <dbReference type="NCBI Taxonomy" id="4465"/>
    <lineage>
        <taxon>Eukaryota</taxon>
        <taxon>Viridiplantae</taxon>
        <taxon>Streptophyta</taxon>
        <taxon>Embryophyta</taxon>
        <taxon>Tracheophyta</taxon>
        <taxon>Spermatophyta</taxon>
        <taxon>Magnoliopsida</taxon>
        <taxon>Liliopsida</taxon>
        <taxon>Acoraceae</taxon>
        <taxon>Acorus</taxon>
    </lineage>
</organism>
<keyword evidence="4" id="KW-0677">Repeat</keyword>
<name>A0AAV9DSI5_ACOCL</name>
<dbReference type="Pfam" id="PF00560">
    <property type="entry name" value="LRR_1"/>
    <property type="match status" value="1"/>
</dbReference>
<dbReference type="SMART" id="SM00369">
    <property type="entry name" value="LRR_TYP"/>
    <property type="match status" value="6"/>
</dbReference>
<evidence type="ECO:0000313" key="10">
    <source>
        <dbReference type="Proteomes" id="UP001180020"/>
    </source>
</evidence>
<comment type="subcellular location">
    <subcellularLocation>
        <location evidence="1">Membrane</location>
        <topology evidence="1">Single-pass membrane protein</topology>
    </subcellularLocation>
</comment>
<reference evidence="9" key="2">
    <citation type="submission" date="2023-06" db="EMBL/GenBank/DDBJ databases">
        <authorList>
            <person name="Ma L."/>
            <person name="Liu K.-W."/>
            <person name="Li Z."/>
            <person name="Hsiao Y.-Y."/>
            <person name="Qi Y."/>
            <person name="Fu T."/>
            <person name="Tang G."/>
            <person name="Zhang D."/>
            <person name="Sun W.-H."/>
            <person name="Liu D.-K."/>
            <person name="Li Y."/>
            <person name="Chen G.-Z."/>
            <person name="Liu X.-D."/>
            <person name="Liao X.-Y."/>
            <person name="Jiang Y.-T."/>
            <person name="Yu X."/>
            <person name="Hao Y."/>
            <person name="Huang J."/>
            <person name="Zhao X.-W."/>
            <person name="Ke S."/>
            <person name="Chen Y.-Y."/>
            <person name="Wu W.-L."/>
            <person name="Hsu J.-L."/>
            <person name="Lin Y.-F."/>
            <person name="Huang M.-D."/>
            <person name="Li C.-Y."/>
            <person name="Huang L."/>
            <person name="Wang Z.-W."/>
            <person name="Zhao X."/>
            <person name="Zhong W.-Y."/>
            <person name="Peng D.-H."/>
            <person name="Ahmad S."/>
            <person name="Lan S."/>
            <person name="Zhang J.-S."/>
            <person name="Tsai W.-C."/>
            <person name="Van De Peer Y."/>
            <person name="Liu Z.-J."/>
        </authorList>
    </citation>
    <scope>NUCLEOTIDE SEQUENCE</scope>
    <source>
        <strain evidence="9">CP</strain>
        <tissue evidence="9">Leaves</tissue>
    </source>
</reference>
<evidence type="ECO:0000256" key="2">
    <source>
        <dbReference type="ARBA" id="ARBA00022614"/>
    </source>
</evidence>
<keyword evidence="2" id="KW-0433">Leucine-rich repeat</keyword>
<dbReference type="EMBL" id="JAUJYO010000011">
    <property type="protein sequence ID" value="KAK1303789.1"/>
    <property type="molecule type" value="Genomic_DNA"/>
</dbReference>
<evidence type="ECO:0000256" key="4">
    <source>
        <dbReference type="ARBA" id="ARBA00022737"/>
    </source>
</evidence>
<feature type="signal peptide" evidence="7">
    <location>
        <begin position="1"/>
        <end position="25"/>
    </location>
</feature>
<comment type="caution">
    <text evidence="9">The sequence shown here is derived from an EMBL/GenBank/DDBJ whole genome shotgun (WGS) entry which is preliminary data.</text>
</comment>
<keyword evidence="10" id="KW-1185">Reference proteome</keyword>
<feature type="domain" description="Leucine-rich repeat-containing N-terminal plant-type" evidence="8">
    <location>
        <begin position="29"/>
        <end position="69"/>
    </location>
</feature>
<evidence type="ECO:0000256" key="3">
    <source>
        <dbReference type="ARBA" id="ARBA00022692"/>
    </source>
</evidence>
<dbReference type="SUPFAM" id="SSF52058">
    <property type="entry name" value="L domain-like"/>
    <property type="match status" value="2"/>
</dbReference>
<dbReference type="Pfam" id="PF13855">
    <property type="entry name" value="LRR_8"/>
    <property type="match status" value="3"/>
</dbReference>
<dbReference type="GO" id="GO:0016020">
    <property type="term" value="C:membrane"/>
    <property type="evidence" value="ECO:0007669"/>
    <property type="project" value="UniProtKB-SubCell"/>
</dbReference>
<keyword evidence="6" id="KW-0472">Membrane</keyword>
<gene>
    <name evidence="9" type="ORF">QJS10_CPB11g02335</name>
</gene>
<dbReference type="Proteomes" id="UP001180020">
    <property type="component" value="Unassembled WGS sequence"/>
</dbReference>
<dbReference type="Pfam" id="PF08263">
    <property type="entry name" value="LRRNT_2"/>
    <property type="match status" value="1"/>
</dbReference>
<dbReference type="InterPro" id="IPR001611">
    <property type="entry name" value="Leu-rich_rpt"/>
</dbReference>
<keyword evidence="3" id="KW-0812">Transmembrane</keyword>
<proteinExistence type="predicted"/>
<sequence length="570" mass="62131">MSNPLCVSIFSTLLIFSLHTYSSHASCNAADKAALLSFKTGITVDTTGILSTWDPDQDCCEAWEGIECNPTAGGRITGLQLVSRKGEGPSIMKGTLSPSLASLHSLEVLVITGLQRIEGSIPENLSKVTNLTQLYLEDLMLQGTIPSSFTRLQSLKALSLSGNHLMGQIPSSLSSVSNLVQLSLSRNLFMGPIPDSFGHLSHLQILDLSHNSLSGVIPASLGLLKGLTYLDLSHNNFTGKIPVSLGDSTMLQDVSLSHNRLTGGIPSQIGGLKSLMTLSLSENLLTGMVPMAITSLPKLWSLNLSHNILSDPFPGSAISPSMLSIDLSYNGFHFKEIPYWIRESAMTNIHLAGCGITGSLPHFLRPSQFNSIDLSDNFLSGDINTTFARMPYIEKIKLSNNQLRFDISRIMLPHQLFHLDLHSNQIYGSLSGFLKGQPFKFLESLDMSRNQITGEIPSLISEMSNLVMLDLSRNQIEGTVPDSVGEMGRLEWLDVSNNRLEGKIPESLILIGGHLRHANFKGNRLCGQIPQGRPFNVFPVSAYAHNLCLCGKPMPPCKSSNKRWIVQKKG</sequence>
<keyword evidence="7" id="KW-0732">Signal</keyword>
<dbReference type="PRINTS" id="PR00019">
    <property type="entry name" value="LEURICHRPT"/>
</dbReference>
<dbReference type="PANTHER" id="PTHR46662:SF109">
    <property type="entry name" value="OS11G0695800 PROTEIN"/>
    <property type="match status" value="1"/>
</dbReference>
<keyword evidence="5" id="KW-1133">Transmembrane helix</keyword>
<reference evidence="9" key="1">
    <citation type="journal article" date="2023" name="Nat. Commun.">
        <title>Diploid and tetraploid genomes of Acorus and the evolution of monocots.</title>
        <authorList>
            <person name="Ma L."/>
            <person name="Liu K.W."/>
            <person name="Li Z."/>
            <person name="Hsiao Y.Y."/>
            <person name="Qi Y."/>
            <person name="Fu T."/>
            <person name="Tang G.D."/>
            <person name="Zhang D."/>
            <person name="Sun W.H."/>
            <person name="Liu D.K."/>
            <person name="Li Y."/>
            <person name="Chen G.Z."/>
            <person name="Liu X.D."/>
            <person name="Liao X.Y."/>
            <person name="Jiang Y.T."/>
            <person name="Yu X."/>
            <person name="Hao Y."/>
            <person name="Huang J."/>
            <person name="Zhao X.W."/>
            <person name="Ke S."/>
            <person name="Chen Y.Y."/>
            <person name="Wu W.L."/>
            <person name="Hsu J.L."/>
            <person name="Lin Y.F."/>
            <person name="Huang M.D."/>
            <person name="Li C.Y."/>
            <person name="Huang L."/>
            <person name="Wang Z.W."/>
            <person name="Zhao X."/>
            <person name="Zhong W.Y."/>
            <person name="Peng D.H."/>
            <person name="Ahmad S."/>
            <person name="Lan S."/>
            <person name="Zhang J.S."/>
            <person name="Tsai W.C."/>
            <person name="Van de Peer Y."/>
            <person name="Liu Z.J."/>
        </authorList>
    </citation>
    <scope>NUCLEOTIDE SEQUENCE</scope>
    <source>
        <strain evidence="9">CP</strain>
    </source>
</reference>
<dbReference type="InterPro" id="IPR032675">
    <property type="entry name" value="LRR_dom_sf"/>
</dbReference>
<dbReference type="FunFam" id="3.80.10.10:FF:000095">
    <property type="entry name" value="LRR receptor-like serine/threonine-protein kinase GSO1"/>
    <property type="match status" value="2"/>
</dbReference>